<feature type="domain" description="Pinin/SDK/MemA protein" evidence="10">
    <location>
        <begin position="208"/>
        <end position="341"/>
    </location>
</feature>
<dbReference type="InterPro" id="IPR006786">
    <property type="entry name" value="Pinin_SDK_MemA"/>
</dbReference>
<evidence type="ECO:0000256" key="6">
    <source>
        <dbReference type="ARBA" id="ARBA00023187"/>
    </source>
</evidence>
<keyword evidence="12" id="KW-1185">Reference proteome</keyword>
<comment type="similarity">
    <text evidence="2">Belongs to the pinin family.</text>
</comment>
<dbReference type="InterPro" id="IPR039853">
    <property type="entry name" value="Pinin"/>
</dbReference>
<dbReference type="STRING" id="667725.A0A0L0FR89"/>
<evidence type="ECO:0000256" key="1">
    <source>
        <dbReference type="ARBA" id="ARBA00004123"/>
    </source>
</evidence>
<proteinExistence type="inferred from homology"/>
<dbReference type="GO" id="GO:0071013">
    <property type="term" value="C:catalytic step 2 spliceosome"/>
    <property type="evidence" value="ECO:0007669"/>
    <property type="project" value="TreeGrafter"/>
</dbReference>
<organism evidence="11 12">
    <name type="scientific">Sphaeroforma arctica JP610</name>
    <dbReference type="NCBI Taxonomy" id="667725"/>
    <lineage>
        <taxon>Eukaryota</taxon>
        <taxon>Ichthyosporea</taxon>
        <taxon>Ichthyophonida</taxon>
        <taxon>Sphaeroforma</taxon>
    </lineage>
</organism>
<evidence type="ECO:0000256" key="4">
    <source>
        <dbReference type="ARBA" id="ARBA00023015"/>
    </source>
</evidence>
<keyword evidence="6" id="KW-0508">mRNA splicing</keyword>
<feature type="coiled-coil region" evidence="8">
    <location>
        <begin position="249"/>
        <end position="298"/>
    </location>
</feature>
<dbReference type="GeneID" id="25908821"/>
<evidence type="ECO:0000313" key="11">
    <source>
        <dbReference type="EMBL" id="KNC79285.1"/>
    </source>
</evidence>
<dbReference type="RefSeq" id="XP_014153187.1">
    <property type="nucleotide sequence ID" value="XM_014297712.1"/>
</dbReference>
<feature type="compositionally biased region" description="Basic and acidic residues" evidence="9">
    <location>
        <begin position="392"/>
        <end position="412"/>
    </location>
</feature>
<dbReference type="Proteomes" id="UP000054560">
    <property type="component" value="Unassembled WGS sequence"/>
</dbReference>
<accession>A0A0L0FR89</accession>
<evidence type="ECO:0000256" key="2">
    <source>
        <dbReference type="ARBA" id="ARBA00010386"/>
    </source>
</evidence>
<dbReference type="eggNOG" id="KOG3756">
    <property type="taxonomic scope" value="Eukaryota"/>
</dbReference>
<feature type="region of interest" description="Disordered" evidence="9">
    <location>
        <begin position="378"/>
        <end position="420"/>
    </location>
</feature>
<keyword evidence="3" id="KW-0507">mRNA processing</keyword>
<feature type="region of interest" description="Disordered" evidence="9">
    <location>
        <begin position="29"/>
        <end position="205"/>
    </location>
</feature>
<evidence type="ECO:0000256" key="8">
    <source>
        <dbReference type="SAM" id="Coils"/>
    </source>
</evidence>
<gene>
    <name evidence="11" type="ORF">SARC_08317</name>
</gene>
<dbReference type="PANTHER" id="PTHR12707">
    <property type="entry name" value="PINN"/>
    <property type="match status" value="1"/>
</dbReference>
<dbReference type="EMBL" id="KQ242334">
    <property type="protein sequence ID" value="KNC79285.1"/>
    <property type="molecule type" value="Genomic_DNA"/>
</dbReference>
<dbReference type="PANTHER" id="PTHR12707:SF0">
    <property type="entry name" value="PININ"/>
    <property type="match status" value="1"/>
</dbReference>
<dbReference type="AlphaFoldDB" id="A0A0L0FR89"/>
<dbReference type="OrthoDB" id="330772at2759"/>
<keyword evidence="7" id="KW-0539">Nucleus</keyword>
<feature type="compositionally biased region" description="Basic and acidic residues" evidence="9">
    <location>
        <begin position="65"/>
        <end position="79"/>
    </location>
</feature>
<evidence type="ECO:0000256" key="5">
    <source>
        <dbReference type="ARBA" id="ARBA00023163"/>
    </source>
</evidence>
<evidence type="ECO:0000259" key="10">
    <source>
        <dbReference type="Pfam" id="PF04696"/>
    </source>
</evidence>
<reference evidence="11 12" key="1">
    <citation type="submission" date="2011-02" db="EMBL/GenBank/DDBJ databases">
        <title>The Genome Sequence of Sphaeroforma arctica JP610.</title>
        <authorList>
            <consortium name="The Broad Institute Genome Sequencing Platform"/>
            <person name="Russ C."/>
            <person name="Cuomo C."/>
            <person name="Young S.K."/>
            <person name="Zeng Q."/>
            <person name="Gargeya S."/>
            <person name="Alvarado L."/>
            <person name="Berlin A."/>
            <person name="Chapman S.B."/>
            <person name="Chen Z."/>
            <person name="Freedman E."/>
            <person name="Gellesch M."/>
            <person name="Goldberg J."/>
            <person name="Griggs A."/>
            <person name="Gujja S."/>
            <person name="Heilman E."/>
            <person name="Heiman D."/>
            <person name="Howarth C."/>
            <person name="Mehta T."/>
            <person name="Neiman D."/>
            <person name="Pearson M."/>
            <person name="Roberts A."/>
            <person name="Saif S."/>
            <person name="Shea T."/>
            <person name="Shenoy N."/>
            <person name="Sisk P."/>
            <person name="Stolte C."/>
            <person name="Sykes S."/>
            <person name="White J."/>
            <person name="Yandava C."/>
            <person name="Burger G."/>
            <person name="Gray M.W."/>
            <person name="Holland P.W.H."/>
            <person name="King N."/>
            <person name="Lang F.B.F."/>
            <person name="Roger A.J."/>
            <person name="Ruiz-Trillo I."/>
            <person name="Haas B."/>
            <person name="Nusbaum C."/>
            <person name="Birren B."/>
        </authorList>
    </citation>
    <scope>NUCLEOTIDE SEQUENCE [LARGE SCALE GENOMIC DNA]</scope>
    <source>
        <strain evidence="11 12">JP610</strain>
    </source>
</reference>
<dbReference type="GO" id="GO:0006397">
    <property type="term" value="P:mRNA processing"/>
    <property type="evidence" value="ECO:0007669"/>
    <property type="project" value="UniProtKB-KW"/>
</dbReference>
<sequence length="420" mass="48048">MVTMKEAESKFQAYKAELKEIEDQLHRFGATARRLQRKRQQRLEEDEEDDTPAIQSVIIRKTKSARVDPGDEQMHESPDKNFIGSNGSTDDTDVKADSKHNSKREDTHKGRSSGDHRREVERKESRGVHSNKDSDTRRRASAHAEHLPGEDSKKDVVDQEDVEEGELLDNVPEKPKSKGPILPKKEDMASISQARAQRISQGEAVLDKTRNRRLFGALMGNMGGGSRNRVVVGGRRVSKQKDEELIKKRQEIEKRITEKTSQQSKIEEEEILNLLQQKDETAQKLVNLSEEVEASRVQQMKFQHFTDLGSCEFIRVKSTPHIFYKPAKHTKTTLKLLERSRKAILAERPEDIRDATIIISDDRGEGEDDKMVTDDHCIKVERQHSPAGEEPSENKNRDRHEENEVVDFKMEEGTDMAADE</sequence>
<evidence type="ECO:0000313" key="12">
    <source>
        <dbReference type="Proteomes" id="UP000054560"/>
    </source>
</evidence>
<evidence type="ECO:0000256" key="9">
    <source>
        <dbReference type="SAM" id="MobiDB-lite"/>
    </source>
</evidence>
<evidence type="ECO:0000256" key="7">
    <source>
        <dbReference type="ARBA" id="ARBA00023242"/>
    </source>
</evidence>
<feature type="compositionally biased region" description="Basic and acidic residues" evidence="9">
    <location>
        <begin position="92"/>
        <end position="157"/>
    </location>
</feature>
<dbReference type="Pfam" id="PF04696">
    <property type="entry name" value="Pinin_SDK_memA"/>
    <property type="match status" value="1"/>
</dbReference>
<name>A0A0L0FR89_9EUKA</name>
<protein>
    <recommendedName>
        <fullName evidence="10">Pinin/SDK/MemA protein domain-containing protein</fullName>
    </recommendedName>
</protein>
<comment type="subcellular location">
    <subcellularLocation>
        <location evidence="1">Nucleus</location>
    </subcellularLocation>
</comment>
<feature type="compositionally biased region" description="Polar residues" evidence="9">
    <location>
        <begin position="190"/>
        <end position="200"/>
    </location>
</feature>
<feature type="compositionally biased region" description="Acidic residues" evidence="9">
    <location>
        <begin position="158"/>
        <end position="167"/>
    </location>
</feature>
<dbReference type="GO" id="GO:0008380">
    <property type="term" value="P:RNA splicing"/>
    <property type="evidence" value="ECO:0007669"/>
    <property type="project" value="UniProtKB-KW"/>
</dbReference>
<keyword evidence="5" id="KW-0804">Transcription</keyword>
<keyword evidence="8" id="KW-0175">Coiled coil</keyword>
<evidence type="ECO:0000256" key="3">
    <source>
        <dbReference type="ARBA" id="ARBA00022664"/>
    </source>
</evidence>
<keyword evidence="4" id="KW-0805">Transcription regulation</keyword>